<dbReference type="GO" id="GO:0015074">
    <property type="term" value="P:DNA integration"/>
    <property type="evidence" value="ECO:0007669"/>
    <property type="project" value="InterPro"/>
</dbReference>
<sequence length="62" mass="6741">MDVSRFNGHSFHIGAATTVDACGLEDSLIQDLGQWKSSTFTRYILTPRSTLVGVAQTLMASH</sequence>
<evidence type="ECO:0000313" key="1">
    <source>
        <dbReference type="EnsemblMetazoa" id="Aqu2.1.12357_001"/>
    </source>
</evidence>
<dbReference type="EnsemblMetazoa" id="Aqu2.1.12357_001">
    <property type="protein sequence ID" value="Aqu2.1.12357_001"/>
    <property type="gene ID" value="Aqu2.1.12357"/>
</dbReference>
<reference evidence="1" key="1">
    <citation type="submission" date="2017-05" db="UniProtKB">
        <authorList>
            <consortium name="EnsemblMetazoa"/>
        </authorList>
    </citation>
    <scope>IDENTIFICATION</scope>
</reference>
<accession>A0A1X7TCP9</accession>
<dbReference type="GO" id="GO:0006310">
    <property type="term" value="P:DNA recombination"/>
    <property type="evidence" value="ECO:0007669"/>
    <property type="project" value="InterPro"/>
</dbReference>
<protein>
    <submittedName>
        <fullName evidence="1">Uncharacterized protein</fullName>
    </submittedName>
</protein>
<dbReference type="InParanoid" id="A0A1X7TCP9"/>
<dbReference type="AlphaFoldDB" id="A0A1X7TCP9"/>
<dbReference type="GO" id="GO:0003677">
    <property type="term" value="F:DNA binding"/>
    <property type="evidence" value="ECO:0007669"/>
    <property type="project" value="InterPro"/>
</dbReference>
<dbReference type="InterPro" id="IPR013762">
    <property type="entry name" value="Integrase-like_cat_sf"/>
</dbReference>
<dbReference type="Gene3D" id="1.10.443.10">
    <property type="entry name" value="Intergrase catalytic core"/>
    <property type="match status" value="1"/>
</dbReference>
<name>A0A1X7TCP9_AMPQE</name>
<organism evidence="1">
    <name type="scientific">Amphimedon queenslandica</name>
    <name type="common">Sponge</name>
    <dbReference type="NCBI Taxonomy" id="400682"/>
    <lineage>
        <taxon>Eukaryota</taxon>
        <taxon>Metazoa</taxon>
        <taxon>Porifera</taxon>
        <taxon>Demospongiae</taxon>
        <taxon>Heteroscleromorpha</taxon>
        <taxon>Haplosclerida</taxon>
        <taxon>Niphatidae</taxon>
        <taxon>Amphimedon</taxon>
    </lineage>
</organism>
<proteinExistence type="predicted"/>